<accession>A0ABQ9YLR5</accession>
<dbReference type="InterPro" id="IPR022701">
    <property type="entry name" value="QTMAN_N"/>
</dbReference>
<gene>
    <name evidence="9" type="ORF">BLNAU_608</name>
</gene>
<dbReference type="SUPFAM" id="SSF53756">
    <property type="entry name" value="UDP-Glycosyltransferase/glycogen phosphorylase"/>
    <property type="match status" value="1"/>
</dbReference>
<evidence type="ECO:0000256" key="3">
    <source>
        <dbReference type="ARBA" id="ARBA00022679"/>
    </source>
</evidence>
<dbReference type="InterPro" id="IPR051862">
    <property type="entry name" value="GT-like_domain_containing_1"/>
</dbReference>
<evidence type="ECO:0000256" key="4">
    <source>
        <dbReference type="ARBA" id="ARBA00044517"/>
    </source>
</evidence>
<feature type="region of interest" description="Disordered" evidence="7">
    <location>
        <begin position="229"/>
        <end position="253"/>
    </location>
</feature>
<reference evidence="9 10" key="1">
    <citation type="journal article" date="2022" name="bioRxiv">
        <title>Genomics of Preaxostyla Flagellates Illuminates Evolutionary Transitions and the Path Towards Mitochondrial Loss.</title>
        <authorList>
            <person name="Novak L.V.F."/>
            <person name="Treitli S.C."/>
            <person name="Pyrih J."/>
            <person name="Halakuc P."/>
            <person name="Pipaliya S.V."/>
            <person name="Vacek V."/>
            <person name="Brzon O."/>
            <person name="Soukal P."/>
            <person name="Eme L."/>
            <person name="Dacks J.B."/>
            <person name="Karnkowska A."/>
            <person name="Elias M."/>
            <person name="Hampl V."/>
        </authorList>
    </citation>
    <scope>NUCLEOTIDE SEQUENCE [LARGE SCALE GENOMIC DNA]</scope>
    <source>
        <strain evidence="9">NAU3</strain>
        <tissue evidence="9">Gut</tissue>
    </source>
</reference>
<evidence type="ECO:0000313" key="10">
    <source>
        <dbReference type="Proteomes" id="UP001281761"/>
    </source>
</evidence>
<dbReference type="Gene3D" id="3.40.50.2000">
    <property type="entry name" value="Glycogen Phosphorylase B"/>
    <property type="match status" value="1"/>
</dbReference>
<protein>
    <recommendedName>
        <fullName evidence="5">tRNA-queuosine alpha-mannosyltransferase</fullName>
        <ecNumber evidence="4">2.4.1.110</ecNumber>
    </recommendedName>
</protein>
<name>A0ABQ9YLR5_9EUKA</name>
<dbReference type="Proteomes" id="UP001281761">
    <property type="component" value="Unassembled WGS sequence"/>
</dbReference>
<sequence>MKLVVIEPFYEDSGSHKQFVEILKTIFEPILEMEVYTQRGVKFHWRIRCSSMYFAETIPQQGDTPGILLCSSVFHLAEFLGLRKDFQNWVKLIYMHENQLIYPVQHTDESDFQFGWIQIVSCQSADHVFFNSSFNMTSFLGEMSHFLKKLPDYRPSPSFLDRIRSRSSVLHYPLTPLQPQPAPPLSEDRPLRIVWNGRWEHDKNPDSLFSVLFLLKTFCEGLHQKRLVQNTQNDDTPSTATTESQSAETGEKRMKLETRQLGSTFEISILGQPFGEEPPIFTKAKSDLAAHIVQWGRLPSKQDYFDHLNTCDVILSTAVHEFFGVGVLEAVAVGCFPLCPNRLVYPELFGKEHLYNTDNQLYKRLCDLVLRPEKVRTRREEMKGIAQPYLLESMRPVYVEKIMGPMT</sequence>
<evidence type="ECO:0000256" key="5">
    <source>
        <dbReference type="ARBA" id="ARBA00044539"/>
    </source>
</evidence>
<dbReference type="GO" id="GO:0016740">
    <property type="term" value="F:transferase activity"/>
    <property type="evidence" value="ECO:0007669"/>
    <property type="project" value="UniProtKB-KW"/>
</dbReference>
<dbReference type="CDD" id="cd01635">
    <property type="entry name" value="Glycosyltransferase_GTB-type"/>
    <property type="match status" value="1"/>
</dbReference>
<dbReference type="Pfam" id="PF12038">
    <property type="entry name" value="QTMAN_N"/>
    <property type="match status" value="1"/>
</dbReference>
<evidence type="ECO:0000256" key="2">
    <source>
        <dbReference type="ARBA" id="ARBA00022676"/>
    </source>
</evidence>
<comment type="similarity">
    <text evidence="1">Belongs to the glycosyltransferase group 1 family. Glycosyltransferase 4 subfamily.</text>
</comment>
<comment type="catalytic activity">
    <reaction evidence="6">
        <text>queuosine(34) in tRNA(Asp) + GDP-alpha-D-mannose = O-4''-alpha-D-mannosylqueuosine(34) in tRNA(Asp) + GDP + H(+)</text>
        <dbReference type="Rhea" id="RHEA:12885"/>
        <dbReference type="Rhea" id="RHEA-COMP:18572"/>
        <dbReference type="Rhea" id="RHEA-COMP:18581"/>
        <dbReference type="ChEBI" id="CHEBI:15378"/>
        <dbReference type="ChEBI" id="CHEBI:57527"/>
        <dbReference type="ChEBI" id="CHEBI:58189"/>
        <dbReference type="ChEBI" id="CHEBI:194431"/>
        <dbReference type="ChEBI" id="CHEBI:194442"/>
        <dbReference type="EC" id="2.4.1.110"/>
    </reaction>
    <physiologicalReaction direction="left-to-right" evidence="6">
        <dbReference type="Rhea" id="RHEA:12886"/>
    </physiologicalReaction>
</comment>
<evidence type="ECO:0000256" key="6">
    <source>
        <dbReference type="ARBA" id="ARBA00048439"/>
    </source>
</evidence>
<proteinExistence type="inferred from homology"/>
<keyword evidence="3 9" id="KW-0808">Transferase</keyword>
<dbReference type="PANTHER" id="PTHR13615">
    <property type="entry name" value="GLYCOSYLTRANSFERASE-LIKE 1"/>
    <property type="match status" value="1"/>
</dbReference>
<evidence type="ECO:0000313" key="9">
    <source>
        <dbReference type="EMBL" id="KAK2964691.1"/>
    </source>
</evidence>
<dbReference type="PANTHER" id="PTHR13615:SF3">
    <property type="entry name" value="GLYCOSYLTRANSFERASE-LIKE DOMAIN-CONTAINING PROTEIN 1"/>
    <property type="match status" value="1"/>
</dbReference>
<evidence type="ECO:0000256" key="1">
    <source>
        <dbReference type="ARBA" id="ARBA00009481"/>
    </source>
</evidence>
<organism evidence="9 10">
    <name type="scientific">Blattamonas nauphoetae</name>
    <dbReference type="NCBI Taxonomy" id="2049346"/>
    <lineage>
        <taxon>Eukaryota</taxon>
        <taxon>Metamonada</taxon>
        <taxon>Preaxostyla</taxon>
        <taxon>Oxymonadida</taxon>
        <taxon>Blattamonas</taxon>
    </lineage>
</organism>
<dbReference type="EC" id="2.4.1.110" evidence="4"/>
<evidence type="ECO:0000259" key="8">
    <source>
        <dbReference type="Pfam" id="PF12038"/>
    </source>
</evidence>
<feature type="compositionally biased region" description="Low complexity" evidence="7">
    <location>
        <begin position="236"/>
        <end position="248"/>
    </location>
</feature>
<keyword evidence="2" id="KW-0328">Glycosyltransferase</keyword>
<evidence type="ECO:0000256" key="7">
    <source>
        <dbReference type="SAM" id="MobiDB-lite"/>
    </source>
</evidence>
<keyword evidence="10" id="KW-1185">Reference proteome</keyword>
<comment type="caution">
    <text evidence="9">The sequence shown here is derived from an EMBL/GenBank/DDBJ whole genome shotgun (WGS) entry which is preliminary data.</text>
</comment>
<feature type="domain" description="tRNA-queuosine alpha-mannosyltransferase N-terminal" evidence="8">
    <location>
        <begin position="3"/>
        <end position="174"/>
    </location>
</feature>
<dbReference type="EMBL" id="JARBJD010000002">
    <property type="protein sequence ID" value="KAK2964691.1"/>
    <property type="molecule type" value="Genomic_DNA"/>
</dbReference>